<feature type="transmembrane region" description="Helical" evidence="1">
    <location>
        <begin position="21"/>
        <end position="50"/>
    </location>
</feature>
<protein>
    <submittedName>
        <fullName evidence="2">Uncharacterized protein</fullName>
    </submittedName>
</protein>
<keyword evidence="3" id="KW-1185">Reference proteome</keyword>
<name>A0A397I0V4_9GLOM</name>
<evidence type="ECO:0000256" key="1">
    <source>
        <dbReference type="SAM" id="Phobius"/>
    </source>
</evidence>
<evidence type="ECO:0000313" key="3">
    <source>
        <dbReference type="Proteomes" id="UP000266861"/>
    </source>
</evidence>
<accession>A0A397I0V4</accession>
<comment type="caution">
    <text evidence="2">The sequence shown here is derived from an EMBL/GenBank/DDBJ whole genome shotgun (WGS) entry which is preliminary data.</text>
</comment>
<proteinExistence type="predicted"/>
<dbReference type="AlphaFoldDB" id="A0A397I0V4"/>
<reference evidence="2 3" key="1">
    <citation type="submission" date="2018-08" db="EMBL/GenBank/DDBJ databases">
        <title>Genome and evolution of the arbuscular mycorrhizal fungus Diversispora epigaea (formerly Glomus versiforme) and its bacterial endosymbionts.</title>
        <authorList>
            <person name="Sun X."/>
            <person name="Fei Z."/>
            <person name="Harrison M."/>
        </authorList>
    </citation>
    <scope>NUCLEOTIDE SEQUENCE [LARGE SCALE GENOMIC DNA]</scope>
    <source>
        <strain evidence="2 3">IT104</strain>
    </source>
</reference>
<dbReference type="Proteomes" id="UP000266861">
    <property type="component" value="Unassembled WGS sequence"/>
</dbReference>
<keyword evidence="1" id="KW-0812">Transmembrane</keyword>
<organism evidence="2 3">
    <name type="scientific">Diversispora epigaea</name>
    <dbReference type="NCBI Taxonomy" id="1348612"/>
    <lineage>
        <taxon>Eukaryota</taxon>
        <taxon>Fungi</taxon>
        <taxon>Fungi incertae sedis</taxon>
        <taxon>Mucoromycota</taxon>
        <taxon>Glomeromycotina</taxon>
        <taxon>Glomeromycetes</taxon>
        <taxon>Diversisporales</taxon>
        <taxon>Diversisporaceae</taxon>
        <taxon>Diversispora</taxon>
    </lineage>
</organism>
<keyword evidence="1" id="KW-0472">Membrane</keyword>
<sequence length="254" mass="28354">MKIKTQVLVFFFVLEEELKGLMNMLIFVGMGLFLVPTLLLVGITTVVIGAPVAETIEIIKAVEIRNMGSGNLTLNRRFFEGIPGLPQCPDPTHPDLVSSRCLDAKTIEATCAVLRNPDDRTVSVTNCPEKHTCMDFRSRSAVNAFATFAICMDDEQIKKFEDRDKDGVVCKSFQYTIKSSSGTLSVVVYDYKQRPFQVQGIRISMNNQYRSMSNTYNYSTIIDGNDVKKVEVCLDYGSKTPFIGMFSLLDGTYG</sequence>
<keyword evidence="1" id="KW-1133">Transmembrane helix</keyword>
<gene>
    <name evidence="2" type="ORF">Glove_301g17</name>
</gene>
<dbReference type="EMBL" id="PQFF01000275">
    <property type="protein sequence ID" value="RHZ67416.1"/>
    <property type="molecule type" value="Genomic_DNA"/>
</dbReference>
<evidence type="ECO:0000313" key="2">
    <source>
        <dbReference type="EMBL" id="RHZ67416.1"/>
    </source>
</evidence>